<keyword evidence="2" id="KW-1185">Reference proteome</keyword>
<dbReference type="EMBL" id="BPLQ01000637">
    <property type="protein sequence ID" value="GIX73636.1"/>
    <property type="molecule type" value="Genomic_DNA"/>
</dbReference>
<evidence type="ECO:0000313" key="2">
    <source>
        <dbReference type="Proteomes" id="UP001054837"/>
    </source>
</evidence>
<organism evidence="1 2">
    <name type="scientific">Caerostris darwini</name>
    <dbReference type="NCBI Taxonomy" id="1538125"/>
    <lineage>
        <taxon>Eukaryota</taxon>
        <taxon>Metazoa</taxon>
        <taxon>Ecdysozoa</taxon>
        <taxon>Arthropoda</taxon>
        <taxon>Chelicerata</taxon>
        <taxon>Arachnida</taxon>
        <taxon>Araneae</taxon>
        <taxon>Araneomorphae</taxon>
        <taxon>Entelegynae</taxon>
        <taxon>Araneoidea</taxon>
        <taxon>Araneidae</taxon>
        <taxon>Caerostris</taxon>
    </lineage>
</organism>
<accession>A0AAV4MMK5</accession>
<dbReference type="Proteomes" id="UP001054837">
    <property type="component" value="Unassembled WGS sequence"/>
</dbReference>
<sequence length="87" mass="9709">MAKACLDAFVVSLRTYSPEEQVIQSIKRPRAHRPKQLRFHFAKVETNSAFGKHSSEWKMHNNMHIHGGWITGGCISIGEEVGGGGFD</sequence>
<evidence type="ECO:0000313" key="1">
    <source>
        <dbReference type="EMBL" id="GIX73636.1"/>
    </source>
</evidence>
<comment type="caution">
    <text evidence="1">The sequence shown here is derived from an EMBL/GenBank/DDBJ whole genome shotgun (WGS) entry which is preliminary data.</text>
</comment>
<dbReference type="AlphaFoldDB" id="A0AAV4MMK5"/>
<gene>
    <name evidence="1" type="ORF">CDAR_171841</name>
</gene>
<reference evidence="1 2" key="1">
    <citation type="submission" date="2021-06" db="EMBL/GenBank/DDBJ databases">
        <title>Caerostris darwini draft genome.</title>
        <authorList>
            <person name="Kono N."/>
            <person name="Arakawa K."/>
        </authorList>
    </citation>
    <scope>NUCLEOTIDE SEQUENCE [LARGE SCALE GENOMIC DNA]</scope>
</reference>
<proteinExistence type="predicted"/>
<protein>
    <submittedName>
        <fullName evidence="1">Uncharacterized protein</fullName>
    </submittedName>
</protein>
<name>A0AAV4MMK5_9ARAC</name>